<name>A0AAV3PY87_LITER</name>
<gene>
    <name evidence="1" type="ORF">LIER_13599</name>
</gene>
<keyword evidence="2" id="KW-1185">Reference proteome</keyword>
<evidence type="ECO:0000313" key="2">
    <source>
        <dbReference type="Proteomes" id="UP001454036"/>
    </source>
</evidence>
<dbReference type="AlphaFoldDB" id="A0AAV3PY87"/>
<evidence type="ECO:0000313" key="1">
    <source>
        <dbReference type="EMBL" id="GAA0156001.1"/>
    </source>
</evidence>
<dbReference type="Proteomes" id="UP001454036">
    <property type="component" value="Unassembled WGS sequence"/>
</dbReference>
<organism evidence="1 2">
    <name type="scientific">Lithospermum erythrorhizon</name>
    <name type="common">Purple gromwell</name>
    <name type="synonym">Lithospermum officinale var. erythrorhizon</name>
    <dbReference type="NCBI Taxonomy" id="34254"/>
    <lineage>
        <taxon>Eukaryota</taxon>
        <taxon>Viridiplantae</taxon>
        <taxon>Streptophyta</taxon>
        <taxon>Embryophyta</taxon>
        <taxon>Tracheophyta</taxon>
        <taxon>Spermatophyta</taxon>
        <taxon>Magnoliopsida</taxon>
        <taxon>eudicotyledons</taxon>
        <taxon>Gunneridae</taxon>
        <taxon>Pentapetalae</taxon>
        <taxon>asterids</taxon>
        <taxon>lamiids</taxon>
        <taxon>Boraginales</taxon>
        <taxon>Boraginaceae</taxon>
        <taxon>Boraginoideae</taxon>
        <taxon>Lithospermeae</taxon>
        <taxon>Lithospermum</taxon>
    </lineage>
</organism>
<comment type="caution">
    <text evidence="1">The sequence shown here is derived from an EMBL/GenBank/DDBJ whole genome shotgun (WGS) entry which is preliminary data.</text>
</comment>
<reference evidence="1 2" key="1">
    <citation type="submission" date="2024-01" db="EMBL/GenBank/DDBJ databases">
        <title>The complete chloroplast genome sequence of Lithospermum erythrorhizon: insights into the phylogenetic relationship among Boraginaceae species and the maternal lineages of purple gromwells.</title>
        <authorList>
            <person name="Okada T."/>
            <person name="Watanabe K."/>
        </authorList>
    </citation>
    <scope>NUCLEOTIDE SEQUENCE [LARGE SCALE GENOMIC DNA]</scope>
</reference>
<protein>
    <submittedName>
        <fullName evidence="1">Uncharacterized protein</fullName>
    </submittedName>
</protein>
<dbReference type="EMBL" id="BAABME010002766">
    <property type="protein sequence ID" value="GAA0156001.1"/>
    <property type="molecule type" value="Genomic_DNA"/>
</dbReference>
<proteinExistence type="predicted"/>
<sequence length="182" mass="20643">MNLEMLAKQGYFLCSSFIHAKLGVNPSFGWCSLLEGCRVLLKGLCWQVGDGRSIDIWMEPWVPRTTDFLLRGERGGEADRLRRNWIKEELDKCIEGEDRGLILSIPLSLRGGRDKLIWKHSHSGRYITCSGYNGARDIRKSGELRGGGRGECSNRGGQQGPLRELWKLKVAPRVKFFMCKSL</sequence>
<accession>A0AAV3PY87</accession>